<organism evidence="1 2">
    <name type="scientific">Porites lobata</name>
    <dbReference type="NCBI Taxonomy" id="104759"/>
    <lineage>
        <taxon>Eukaryota</taxon>
        <taxon>Metazoa</taxon>
        <taxon>Cnidaria</taxon>
        <taxon>Anthozoa</taxon>
        <taxon>Hexacorallia</taxon>
        <taxon>Scleractinia</taxon>
        <taxon>Fungiina</taxon>
        <taxon>Poritidae</taxon>
        <taxon>Porites</taxon>
    </lineage>
</organism>
<dbReference type="SUPFAM" id="SSF56496">
    <property type="entry name" value="Fibrinogen C-terminal domain-like"/>
    <property type="match status" value="1"/>
</dbReference>
<name>A0ABN8RDH8_9CNID</name>
<gene>
    <name evidence="1" type="ORF">PLOB_00019261</name>
</gene>
<dbReference type="Proteomes" id="UP001159405">
    <property type="component" value="Unassembled WGS sequence"/>
</dbReference>
<dbReference type="NCBIfam" id="NF040941">
    <property type="entry name" value="GGGWT_bact"/>
    <property type="match status" value="1"/>
</dbReference>
<proteinExistence type="predicted"/>
<sequence>MCSQMPCKNITSCGSSTLTSYERRQVLFLHDREAIRRSSHSPIDKFALFLSCSHLKKEDPTATSGYYIIDPDGEGDLEPFSVYCDMTVKNEVGVTVISHDSERRTLVTGCEHRGCYSRNIHYTGASLSQLAPLTRVSLHCEQFIRYECFGARLLKYLSGWWVSRDSTKMRYWGGASPGSGKCACGMNNSCANPSDGCNCDEDRHV</sequence>
<accession>A0ABN8RDH8</accession>
<dbReference type="Gene3D" id="2.60.120.1000">
    <property type="match status" value="1"/>
</dbReference>
<evidence type="ECO:0000313" key="1">
    <source>
        <dbReference type="EMBL" id="CAH3177439.1"/>
    </source>
</evidence>
<comment type="caution">
    <text evidence="1">The sequence shown here is derived from an EMBL/GenBank/DDBJ whole genome shotgun (WGS) entry which is preliminary data.</text>
</comment>
<dbReference type="EMBL" id="CALNXK010000225">
    <property type="protein sequence ID" value="CAH3177439.1"/>
    <property type="molecule type" value="Genomic_DNA"/>
</dbReference>
<protein>
    <submittedName>
        <fullName evidence="1">Uncharacterized protein</fullName>
    </submittedName>
</protein>
<reference evidence="1 2" key="1">
    <citation type="submission" date="2022-05" db="EMBL/GenBank/DDBJ databases">
        <authorList>
            <consortium name="Genoscope - CEA"/>
            <person name="William W."/>
        </authorList>
    </citation>
    <scope>NUCLEOTIDE SEQUENCE [LARGE SCALE GENOMIC DNA]</scope>
</reference>
<keyword evidence="2" id="KW-1185">Reference proteome</keyword>
<evidence type="ECO:0000313" key="2">
    <source>
        <dbReference type="Proteomes" id="UP001159405"/>
    </source>
</evidence>
<dbReference type="InterPro" id="IPR036056">
    <property type="entry name" value="Fibrinogen-like_C"/>
</dbReference>